<keyword evidence="2" id="KW-1185">Reference proteome</keyword>
<dbReference type="EMBL" id="OZ034821">
    <property type="protein sequence ID" value="CAL1409606.1"/>
    <property type="molecule type" value="Genomic_DNA"/>
</dbReference>
<proteinExistence type="predicted"/>
<gene>
    <name evidence="1" type="ORF">LTRI10_LOCUS49090</name>
</gene>
<sequence>MSLIHQPSLFMAVIAILWRIWKSRNWLVFEGKPFGFSTPMCQIHQQYEEWMRLTVDRAPRVVASVSQHLPHPLGPCGLFGVVCRWDGATREGSHSAGGMVVLDSDDRVLMAKGVQFYSIDDPLVVEVLALSGGSAMVSCSWVF</sequence>
<organism evidence="1 2">
    <name type="scientific">Linum trigynum</name>
    <dbReference type="NCBI Taxonomy" id="586398"/>
    <lineage>
        <taxon>Eukaryota</taxon>
        <taxon>Viridiplantae</taxon>
        <taxon>Streptophyta</taxon>
        <taxon>Embryophyta</taxon>
        <taxon>Tracheophyta</taxon>
        <taxon>Spermatophyta</taxon>
        <taxon>Magnoliopsida</taxon>
        <taxon>eudicotyledons</taxon>
        <taxon>Gunneridae</taxon>
        <taxon>Pentapetalae</taxon>
        <taxon>rosids</taxon>
        <taxon>fabids</taxon>
        <taxon>Malpighiales</taxon>
        <taxon>Linaceae</taxon>
        <taxon>Linum</taxon>
    </lineage>
</organism>
<evidence type="ECO:0000313" key="2">
    <source>
        <dbReference type="Proteomes" id="UP001497516"/>
    </source>
</evidence>
<dbReference type="Proteomes" id="UP001497516">
    <property type="component" value="Chromosome 8"/>
</dbReference>
<reference evidence="1 2" key="1">
    <citation type="submission" date="2024-04" db="EMBL/GenBank/DDBJ databases">
        <authorList>
            <person name="Fracassetti M."/>
        </authorList>
    </citation>
    <scope>NUCLEOTIDE SEQUENCE [LARGE SCALE GENOMIC DNA]</scope>
</reference>
<name>A0AAV2GGL8_9ROSI</name>
<accession>A0AAV2GGL8</accession>
<evidence type="ECO:0000313" key="1">
    <source>
        <dbReference type="EMBL" id="CAL1409606.1"/>
    </source>
</evidence>
<protein>
    <submittedName>
        <fullName evidence="1">Uncharacterized protein</fullName>
    </submittedName>
</protein>
<dbReference type="AlphaFoldDB" id="A0AAV2GGL8"/>